<keyword evidence="2" id="KW-0732">Signal</keyword>
<dbReference type="EMBL" id="JABEBT010000095">
    <property type="protein sequence ID" value="KAF7632721.1"/>
    <property type="molecule type" value="Genomic_DNA"/>
</dbReference>
<organism evidence="3 4">
    <name type="scientific">Meloidogyne graminicola</name>
    <dbReference type="NCBI Taxonomy" id="189291"/>
    <lineage>
        <taxon>Eukaryota</taxon>
        <taxon>Metazoa</taxon>
        <taxon>Ecdysozoa</taxon>
        <taxon>Nematoda</taxon>
        <taxon>Chromadorea</taxon>
        <taxon>Rhabditida</taxon>
        <taxon>Tylenchina</taxon>
        <taxon>Tylenchomorpha</taxon>
        <taxon>Tylenchoidea</taxon>
        <taxon>Meloidogynidae</taxon>
        <taxon>Meloidogyninae</taxon>
        <taxon>Meloidogyne</taxon>
    </lineage>
</organism>
<name>A0A8S9ZHK2_9BILA</name>
<feature type="compositionally biased region" description="Basic and acidic residues" evidence="1">
    <location>
        <begin position="71"/>
        <end position="84"/>
    </location>
</feature>
<feature type="signal peptide" evidence="2">
    <location>
        <begin position="1"/>
        <end position="23"/>
    </location>
</feature>
<protein>
    <submittedName>
        <fullName evidence="3">Uncharacterized protein</fullName>
    </submittedName>
</protein>
<proteinExistence type="predicted"/>
<dbReference type="OrthoDB" id="10651175at2759"/>
<feature type="chain" id="PRO_5035732315" evidence="2">
    <location>
        <begin position="24"/>
        <end position="276"/>
    </location>
</feature>
<feature type="region of interest" description="Disordered" evidence="1">
    <location>
        <begin position="39"/>
        <end position="168"/>
    </location>
</feature>
<evidence type="ECO:0000256" key="1">
    <source>
        <dbReference type="SAM" id="MobiDB-lite"/>
    </source>
</evidence>
<feature type="compositionally biased region" description="Acidic residues" evidence="1">
    <location>
        <begin position="59"/>
        <end position="70"/>
    </location>
</feature>
<dbReference type="Proteomes" id="UP000605970">
    <property type="component" value="Unassembled WGS sequence"/>
</dbReference>
<gene>
    <name evidence="3" type="ORF">Mgra_00007862</name>
</gene>
<comment type="caution">
    <text evidence="3">The sequence shown here is derived from an EMBL/GenBank/DDBJ whole genome shotgun (WGS) entry which is preliminary data.</text>
</comment>
<evidence type="ECO:0000313" key="4">
    <source>
        <dbReference type="Proteomes" id="UP000605970"/>
    </source>
</evidence>
<sequence>MKENLFKNILLILILNYIFIINAQQIENQEINLKNNEKINEGTQTDEPEIENNIKEEKGEEDSFGEENNEEKEVEKLSCGDPEFKYSPPCVQPEQEENRQELNENKKFESNEIPKPKYPKDNEKEEKEKNNEEINEGKEENKEKEKNNKIIEINKNNNSTTKGEDNKKPTGFWQKLTCLLINFNCPDKKQDKIENKNKEILKTLNKGQPEIFNGEDELGSLENEYELSGEYKGKLNEDFKQLNATMKFNATFIKSEIDESGKQYSNITHFDALMHN</sequence>
<accession>A0A8S9ZHK2</accession>
<feature type="compositionally biased region" description="Basic and acidic residues" evidence="1">
    <location>
        <begin position="96"/>
        <end position="149"/>
    </location>
</feature>
<dbReference type="AlphaFoldDB" id="A0A8S9ZHK2"/>
<keyword evidence="4" id="KW-1185">Reference proteome</keyword>
<evidence type="ECO:0000256" key="2">
    <source>
        <dbReference type="SAM" id="SignalP"/>
    </source>
</evidence>
<evidence type="ECO:0000313" key="3">
    <source>
        <dbReference type="EMBL" id="KAF7632721.1"/>
    </source>
</evidence>
<reference evidence="3" key="1">
    <citation type="journal article" date="2020" name="Ecol. Evol.">
        <title>Genome structure and content of the rice root-knot nematode (Meloidogyne graminicola).</title>
        <authorList>
            <person name="Phan N.T."/>
            <person name="Danchin E.G.J."/>
            <person name="Klopp C."/>
            <person name="Perfus-Barbeoch L."/>
            <person name="Kozlowski D.K."/>
            <person name="Koutsovoulos G.D."/>
            <person name="Lopez-Roques C."/>
            <person name="Bouchez O."/>
            <person name="Zahm M."/>
            <person name="Besnard G."/>
            <person name="Bellafiore S."/>
        </authorList>
    </citation>
    <scope>NUCLEOTIDE SEQUENCE</scope>
    <source>
        <strain evidence="3">VN-18</strain>
    </source>
</reference>